<protein>
    <submittedName>
        <fullName evidence="9">UDP-N-acetylglucosamine transporter</fullName>
    </submittedName>
</protein>
<keyword evidence="10" id="KW-1185">Reference proteome</keyword>
<comment type="similarity">
    <text evidence="2">Belongs to the nucleotide-sugar transporter family. SLC35A subfamily.</text>
</comment>
<keyword evidence="5 8" id="KW-1133">Transmembrane helix</keyword>
<feature type="transmembrane region" description="Helical" evidence="8">
    <location>
        <begin position="76"/>
        <end position="100"/>
    </location>
</feature>
<comment type="caution">
    <text evidence="9">The sequence shown here is derived from an EMBL/GenBank/DDBJ whole genome shotgun (WGS) entry which is preliminary data.</text>
</comment>
<evidence type="ECO:0000313" key="10">
    <source>
        <dbReference type="Proteomes" id="UP000825002"/>
    </source>
</evidence>
<dbReference type="NCBIfam" id="TIGR00803">
    <property type="entry name" value="nst"/>
    <property type="match status" value="1"/>
</dbReference>
<feature type="transmembrane region" description="Helical" evidence="8">
    <location>
        <begin position="44"/>
        <end position="64"/>
    </location>
</feature>
<dbReference type="PIRSF" id="PIRSF005799">
    <property type="entry name" value="UDP-gal_transpt"/>
    <property type="match status" value="1"/>
</dbReference>
<feature type="transmembrane region" description="Helical" evidence="8">
    <location>
        <begin position="305"/>
        <end position="322"/>
    </location>
</feature>
<name>A0ABQ7S6L9_9ACAR</name>
<feature type="non-terminal residue" evidence="9">
    <location>
        <position position="1"/>
    </location>
</feature>
<evidence type="ECO:0000256" key="4">
    <source>
        <dbReference type="ARBA" id="ARBA00022692"/>
    </source>
</evidence>
<dbReference type="InterPro" id="IPR007271">
    <property type="entry name" value="Nuc_sug_transpt"/>
</dbReference>
<proteinExistence type="inferred from homology"/>
<reference evidence="9 10" key="1">
    <citation type="submission" date="2020-10" db="EMBL/GenBank/DDBJ databases">
        <authorList>
            <person name="Klimov P.B."/>
            <person name="Dyachkov S.M."/>
            <person name="Chetverikov P.E."/>
        </authorList>
    </citation>
    <scope>NUCLEOTIDE SEQUENCE [LARGE SCALE GENOMIC DNA]</scope>
    <source>
        <strain evidence="9">BMOC 18-1129-001#AD2665</strain>
        <tissue evidence="9">Entire mites</tissue>
    </source>
</reference>
<dbReference type="Pfam" id="PF04142">
    <property type="entry name" value="Nuc_sug_transp"/>
    <property type="match status" value="1"/>
</dbReference>
<keyword evidence="3" id="KW-0762">Sugar transport</keyword>
<dbReference type="SUPFAM" id="SSF103481">
    <property type="entry name" value="Multidrug resistance efflux transporter EmrE"/>
    <property type="match status" value="1"/>
</dbReference>
<evidence type="ECO:0000256" key="7">
    <source>
        <dbReference type="SAM" id="MobiDB-lite"/>
    </source>
</evidence>
<dbReference type="EMBL" id="JAIFTH010000697">
    <property type="protein sequence ID" value="KAG9509074.1"/>
    <property type="molecule type" value="Genomic_DNA"/>
</dbReference>
<evidence type="ECO:0000313" key="9">
    <source>
        <dbReference type="EMBL" id="KAG9509074.1"/>
    </source>
</evidence>
<organism evidence="9 10">
    <name type="scientific">Fragariocoptes setiger</name>
    <dbReference type="NCBI Taxonomy" id="1670756"/>
    <lineage>
        <taxon>Eukaryota</taxon>
        <taxon>Metazoa</taxon>
        <taxon>Ecdysozoa</taxon>
        <taxon>Arthropoda</taxon>
        <taxon>Chelicerata</taxon>
        <taxon>Arachnida</taxon>
        <taxon>Acari</taxon>
        <taxon>Acariformes</taxon>
        <taxon>Trombidiformes</taxon>
        <taxon>Prostigmata</taxon>
        <taxon>Eupodina</taxon>
        <taxon>Eriophyoidea</taxon>
        <taxon>Phytoptidae</taxon>
        <taxon>Fragariocoptes</taxon>
    </lineage>
</organism>
<feature type="compositionally biased region" description="Basic and acidic residues" evidence="7">
    <location>
        <begin position="24"/>
        <end position="39"/>
    </location>
</feature>
<dbReference type="InterPro" id="IPR037185">
    <property type="entry name" value="EmrE-like"/>
</dbReference>
<evidence type="ECO:0000256" key="1">
    <source>
        <dbReference type="ARBA" id="ARBA00004141"/>
    </source>
</evidence>
<feature type="region of interest" description="Disordered" evidence="7">
    <location>
        <begin position="1"/>
        <end position="39"/>
    </location>
</feature>
<evidence type="ECO:0000256" key="6">
    <source>
        <dbReference type="ARBA" id="ARBA00023136"/>
    </source>
</evidence>
<evidence type="ECO:0000256" key="2">
    <source>
        <dbReference type="ARBA" id="ARBA00009976"/>
    </source>
</evidence>
<sequence>MVITRSAAHRFSSGGEQPILTPKLPRDSSPKPRKPKPETSVHKYIRWTSLIVLTLQTTSIIILFSYSRASPTGDTLYLSSTVVVVAEIFKLAVCALIVSYEHGIGAIFREFVNRPLECCKILLPASLYAIQNNLAFYALKNLDAATYQVAYQLKILTTAMFSVIMVNKKLKQIQWLALVSLFVGVSLVQLPSDSHQVNQDHRNKFLGLIAVVACCLSSGFSGVYFESLIKLNPVYSVWMRNLQMALFCLFISSITMFYTDAEKIAEGGLFQGYDILTWIIVFLQAFGGLLVATVVKFADNILKGFATSISIIMSTVLSFLLFDHFNPPWNFYCGAFIVIISTIMYSL</sequence>
<gene>
    <name evidence="9" type="primary">SLC35A3</name>
    <name evidence="9" type="ORF">GZH46_02419</name>
</gene>
<keyword evidence="4 8" id="KW-0812">Transmembrane</keyword>
<evidence type="ECO:0000256" key="8">
    <source>
        <dbReference type="SAM" id="Phobius"/>
    </source>
</evidence>
<evidence type="ECO:0000256" key="5">
    <source>
        <dbReference type="ARBA" id="ARBA00022989"/>
    </source>
</evidence>
<feature type="transmembrane region" description="Helical" evidence="8">
    <location>
        <begin position="173"/>
        <end position="190"/>
    </location>
</feature>
<evidence type="ECO:0000256" key="3">
    <source>
        <dbReference type="ARBA" id="ARBA00022597"/>
    </source>
</evidence>
<feature type="transmembrane region" description="Helical" evidence="8">
    <location>
        <begin position="278"/>
        <end position="298"/>
    </location>
</feature>
<feature type="transmembrane region" description="Helical" evidence="8">
    <location>
        <begin position="237"/>
        <end position="258"/>
    </location>
</feature>
<dbReference type="PANTHER" id="PTHR10231">
    <property type="entry name" value="NUCLEOTIDE-SUGAR TRANSMEMBRANE TRANSPORTER"/>
    <property type="match status" value="1"/>
</dbReference>
<feature type="transmembrane region" description="Helical" evidence="8">
    <location>
        <begin position="205"/>
        <end position="225"/>
    </location>
</feature>
<keyword evidence="6 8" id="KW-0472">Membrane</keyword>
<accession>A0ABQ7S6L9</accession>
<comment type="subcellular location">
    <subcellularLocation>
        <location evidence="1">Membrane</location>
        <topology evidence="1">Multi-pass membrane protein</topology>
    </subcellularLocation>
</comment>
<feature type="transmembrane region" description="Helical" evidence="8">
    <location>
        <begin position="328"/>
        <end position="346"/>
    </location>
</feature>
<keyword evidence="3" id="KW-0813">Transport</keyword>
<dbReference type="Proteomes" id="UP000825002">
    <property type="component" value="Unassembled WGS sequence"/>
</dbReference>